<name>A0A1S1HHH4_9SPHN</name>
<dbReference type="InterPro" id="IPR052529">
    <property type="entry name" value="Bact_Transport_Assoc"/>
</dbReference>
<reference evidence="3 4" key="1">
    <citation type="submission" date="2016-09" db="EMBL/GenBank/DDBJ databases">
        <title>Metabolic pathway, cell adaptation mechanisms and a novel monoxygenase revealed through proteogenomic-transcription analysis of a Sphingomonas haloaromaticamans strain degrading the fungicide ortho-phenylphenol.</title>
        <authorList>
            <person name="Perruchon C."/>
            <person name="Papadopoulou E.S."/>
            <person name="Rousidou C."/>
            <person name="Vasileiadis S."/>
            <person name="Tanou G."/>
            <person name="Amoutzias G."/>
            <person name="Molassiotis A."/>
            <person name="Karpouzas D.G."/>
        </authorList>
    </citation>
    <scope>NUCLEOTIDE SEQUENCE [LARGE SCALE GENOMIC DNA]</scope>
    <source>
        <strain evidence="3 4">P3</strain>
    </source>
</reference>
<comment type="caution">
    <text evidence="3">The sequence shown here is derived from an EMBL/GenBank/DDBJ whole genome shotgun (WGS) entry which is preliminary data.</text>
</comment>
<dbReference type="Pfam" id="PF04235">
    <property type="entry name" value="DUF418"/>
    <property type="match status" value="1"/>
</dbReference>
<dbReference type="OrthoDB" id="9807744at2"/>
<feature type="transmembrane region" description="Helical" evidence="1">
    <location>
        <begin position="214"/>
        <end position="233"/>
    </location>
</feature>
<feature type="domain" description="DUF418" evidence="2">
    <location>
        <begin position="236"/>
        <end position="394"/>
    </location>
</feature>
<feature type="transmembrane region" description="Helical" evidence="1">
    <location>
        <begin position="254"/>
        <end position="275"/>
    </location>
</feature>
<feature type="transmembrane region" description="Helical" evidence="1">
    <location>
        <begin position="295"/>
        <end position="315"/>
    </location>
</feature>
<dbReference type="RefSeq" id="WP_070934470.1">
    <property type="nucleotide sequence ID" value="NZ_MIPT01000001.1"/>
</dbReference>
<dbReference type="InterPro" id="IPR007349">
    <property type="entry name" value="DUF418"/>
</dbReference>
<evidence type="ECO:0000313" key="3">
    <source>
        <dbReference type="EMBL" id="OHT21282.1"/>
    </source>
</evidence>
<feature type="transmembrane region" description="Helical" evidence="1">
    <location>
        <begin position="327"/>
        <end position="349"/>
    </location>
</feature>
<evidence type="ECO:0000313" key="4">
    <source>
        <dbReference type="Proteomes" id="UP000179467"/>
    </source>
</evidence>
<dbReference type="PANTHER" id="PTHR30590">
    <property type="entry name" value="INNER MEMBRANE PROTEIN"/>
    <property type="match status" value="1"/>
</dbReference>
<dbReference type="EMBL" id="MIPT01000001">
    <property type="protein sequence ID" value="OHT21282.1"/>
    <property type="molecule type" value="Genomic_DNA"/>
</dbReference>
<sequence>MTATPQRLPTLDGLRGLAVMGILLMNIAAFAMPFAAYFNPLAYGAAGPAEIALWMVEFVLVDGKMRAIFSLLFGASLLIVLDRARAAGADGERIHFRRMGWLLAIGLAHFYFIWDGDILSLYAVAGCAAWFFAEAPPRDLVRWGMLLLVLQGAMFAILFAAVAGGAPDGASWIDLQQGYGIPPADAIARELTLHRGPYLPQVVHRLTDSTMVPLVQMLMFGPETLGLMLLGMAGLRSGFLTGGWSRAGYVRAALIGYGTGLPLSLLLAAFCWWRGFDALIMFGAAMPLGLPARPFMALGHIALAMIWLTGGRSALRDRVAAAGRVALSNYLGPSLLMTGLFYGYGLGLYGRLDRFALLGIVVATWAIMLVWSRFWLDRFVYGPFEWLWRSLARGKMQPIRRQDIARHSQ</sequence>
<protein>
    <recommendedName>
        <fullName evidence="2">DUF418 domain-containing protein</fullName>
    </recommendedName>
</protein>
<feature type="transmembrane region" description="Helical" evidence="1">
    <location>
        <begin position="67"/>
        <end position="84"/>
    </location>
</feature>
<evidence type="ECO:0000256" key="1">
    <source>
        <dbReference type="SAM" id="Phobius"/>
    </source>
</evidence>
<organism evidence="3 4">
    <name type="scientific">Edaphosphingomonas haloaromaticamans</name>
    <dbReference type="NCBI Taxonomy" id="653954"/>
    <lineage>
        <taxon>Bacteria</taxon>
        <taxon>Pseudomonadati</taxon>
        <taxon>Pseudomonadota</taxon>
        <taxon>Alphaproteobacteria</taxon>
        <taxon>Sphingomonadales</taxon>
        <taxon>Rhizorhabdaceae</taxon>
        <taxon>Edaphosphingomonas</taxon>
    </lineage>
</organism>
<accession>A0A1S1HHH4</accession>
<feature type="transmembrane region" description="Helical" evidence="1">
    <location>
        <begin position="118"/>
        <end position="133"/>
    </location>
</feature>
<feature type="transmembrane region" description="Helical" evidence="1">
    <location>
        <begin position="14"/>
        <end position="34"/>
    </location>
</feature>
<feature type="transmembrane region" description="Helical" evidence="1">
    <location>
        <begin position="145"/>
        <end position="166"/>
    </location>
</feature>
<keyword evidence="1" id="KW-1133">Transmembrane helix</keyword>
<proteinExistence type="predicted"/>
<gene>
    <name evidence="3" type="ORF">BHE75_03288</name>
</gene>
<feature type="transmembrane region" description="Helical" evidence="1">
    <location>
        <begin position="96"/>
        <end position="112"/>
    </location>
</feature>
<dbReference type="Proteomes" id="UP000179467">
    <property type="component" value="Unassembled WGS sequence"/>
</dbReference>
<dbReference type="PANTHER" id="PTHR30590:SF2">
    <property type="entry name" value="INNER MEMBRANE PROTEIN"/>
    <property type="match status" value="1"/>
</dbReference>
<keyword evidence="4" id="KW-1185">Reference proteome</keyword>
<feature type="transmembrane region" description="Helical" evidence="1">
    <location>
        <begin position="355"/>
        <end position="376"/>
    </location>
</feature>
<keyword evidence="1" id="KW-0812">Transmembrane</keyword>
<dbReference type="AlphaFoldDB" id="A0A1S1HHH4"/>
<keyword evidence="1" id="KW-0472">Membrane</keyword>
<evidence type="ECO:0000259" key="2">
    <source>
        <dbReference type="Pfam" id="PF04235"/>
    </source>
</evidence>